<keyword evidence="13" id="KW-1185">Reference proteome</keyword>
<sequence length="195" mass="21654">MDTIVLASRNKHKIKELQATLAPLGIELKSTYDFPKLEEVEEDADTLEGNALKKARYVHNETGLPALSDDTGLEVDALNGRPGVYSARYAGENVSYQDNVDKLLDELAGVPMERRGAQFRTVAALVTDEGSYTFEGVCRGTIRTKEQGTGGFGYDPVFVPAAYKKTFAELDSEIKNEISHRGKAIQKFYDWLQEQ</sequence>
<evidence type="ECO:0000256" key="11">
    <source>
        <dbReference type="RuleBase" id="RU003781"/>
    </source>
</evidence>
<accession>A0A2A2GBE6</accession>
<dbReference type="GO" id="GO:0046872">
    <property type="term" value="F:metal ion binding"/>
    <property type="evidence" value="ECO:0007669"/>
    <property type="project" value="UniProtKB-KW"/>
</dbReference>
<evidence type="ECO:0000256" key="2">
    <source>
        <dbReference type="ARBA" id="ARBA00011738"/>
    </source>
</evidence>
<dbReference type="GO" id="GO:0017111">
    <property type="term" value="F:ribonucleoside triphosphate phosphatase activity"/>
    <property type="evidence" value="ECO:0007669"/>
    <property type="project" value="InterPro"/>
</dbReference>
<feature type="active site" description="Proton acceptor" evidence="10">
    <location>
        <position position="70"/>
    </location>
</feature>
<dbReference type="EMBL" id="NSKE01000005">
    <property type="protein sequence ID" value="PAU94132.1"/>
    <property type="molecule type" value="Genomic_DNA"/>
</dbReference>
<feature type="binding site" evidence="10">
    <location>
        <position position="41"/>
    </location>
    <ligand>
        <name>Mg(2+)</name>
        <dbReference type="ChEBI" id="CHEBI:18420"/>
    </ligand>
</feature>
<comment type="catalytic activity">
    <reaction evidence="8 10">
        <text>dITP + H2O = dIMP + diphosphate + H(+)</text>
        <dbReference type="Rhea" id="RHEA:28342"/>
        <dbReference type="ChEBI" id="CHEBI:15377"/>
        <dbReference type="ChEBI" id="CHEBI:15378"/>
        <dbReference type="ChEBI" id="CHEBI:33019"/>
        <dbReference type="ChEBI" id="CHEBI:61194"/>
        <dbReference type="ChEBI" id="CHEBI:61382"/>
        <dbReference type="EC" id="3.6.1.66"/>
    </reaction>
</comment>
<evidence type="ECO:0000256" key="1">
    <source>
        <dbReference type="ARBA" id="ARBA00008023"/>
    </source>
</evidence>
<gene>
    <name evidence="12" type="primary">rdgB</name>
    <name evidence="12" type="ORF">CK503_07925</name>
</gene>
<keyword evidence="5 10" id="KW-0378">Hydrolase</keyword>
<evidence type="ECO:0000313" key="12">
    <source>
        <dbReference type="EMBL" id="PAU94132.1"/>
    </source>
</evidence>
<reference evidence="12 13" key="1">
    <citation type="submission" date="2017-08" db="EMBL/GenBank/DDBJ databases">
        <title>Aliifodinibius alkalisoli sp. nov., isolated from saline alkaline soil.</title>
        <authorList>
            <person name="Liu D."/>
            <person name="Zhang G."/>
        </authorList>
    </citation>
    <scope>NUCLEOTIDE SEQUENCE [LARGE SCALE GENOMIC DNA]</scope>
    <source>
        <strain evidence="12 13">WN023</strain>
    </source>
</reference>
<dbReference type="Gene3D" id="3.90.950.10">
    <property type="match status" value="1"/>
</dbReference>
<dbReference type="GO" id="GO:0005829">
    <property type="term" value="C:cytosol"/>
    <property type="evidence" value="ECO:0007669"/>
    <property type="project" value="TreeGrafter"/>
</dbReference>
<evidence type="ECO:0000256" key="4">
    <source>
        <dbReference type="ARBA" id="ARBA00022741"/>
    </source>
</evidence>
<dbReference type="GO" id="GO:0035870">
    <property type="term" value="F:dITP diphosphatase activity"/>
    <property type="evidence" value="ECO:0007669"/>
    <property type="project" value="UniProtKB-UniRule"/>
</dbReference>
<dbReference type="HAMAP" id="MF_01405">
    <property type="entry name" value="Non_canon_purine_NTPase"/>
    <property type="match status" value="1"/>
</dbReference>
<dbReference type="NCBIfam" id="TIGR00042">
    <property type="entry name" value="RdgB/HAM1 family non-canonical purine NTP pyrophosphatase"/>
    <property type="match status" value="1"/>
</dbReference>
<dbReference type="Pfam" id="PF01725">
    <property type="entry name" value="Ham1p_like"/>
    <property type="match status" value="1"/>
</dbReference>
<protein>
    <recommendedName>
        <fullName evidence="10">dITP/XTP pyrophosphatase</fullName>
        <ecNumber evidence="10">3.6.1.66</ecNumber>
    </recommendedName>
    <alternativeName>
        <fullName evidence="10">Non-canonical purine NTP pyrophosphatase</fullName>
    </alternativeName>
    <alternativeName>
        <fullName evidence="10">Non-standard purine NTP pyrophosphatase</fullName>
    </alternativeName>
    <alternativeName>
        <fullName evidence="10">Nucleoside-triphosphate diphosphatase</fullName>
    </alternativeName>
    <alternativeName>
        <fullName evidence="10">Nucleoside-triphosphate pyrophosphatase</fullName>
        <shortName evidence="10">NTPase</shortName>
    </alternativeName>
</protein>
<keyword evidence="4 10" id="KW-0547">Nucleotide-binding</keyword>
<dbReference type="InterPro" id="IPR002637">
    <property type="entry name" value="RdgB/HAM1"/>
</dbReference>
<dbReference type="GO" id="GO:0036220">
    <property type="term" value="F:ITP diphosphatase activity"/>
    <property type="evidence" value="ECO:0007669"/>
    <property type="project" value="UniProtKB-UniRule"/>
</dbReference>
<feature type="binding site" evidence="10">
    <location>
        <position position="71"/>
    </location>
    <ligand>
        <name>substrate</name>
    </ligand>
</feature>
<evidence type="ECO:0000256" key="3">
    <source>
        <dbReference type="ARBA" id="ARBA00022723"/>
    </source>
</evidence>
<dbReference type="GO" id="GO:0009117">
    <property type="term" value="P:nucleotide metabolic process"/>
    <property type="evidence" value="ECO:0007669"/>
    <property type="project" value="UniProtKB-KW"/>
</dbReference>
<dbReference type="PANTHER" id="PTHR11067">
    <property type="entry name" value="INOSINE TRIPHOSPHATE PYROPHOSPHATASE/HAM1 PROTEIN"/>
    <property type="match status" value="1"/>
</dbReference>
<evidence type="ECO:0000313" key="13">
    <source>
        <dbReference type="Proteomes" id="UP000218831"/>
    </source>
</evidence>
<feature type="binding site" evidence="10">
    <location>
        <position position="70"/>
    </location>
    <ligand>
        <name>Mg(2+)</name>
        <dbReference type="ChEBI" id="CHEBI:18420"/>
    </ligand>
</feature>
<keyword evidence="7 10" id="KW-0546">Nucleotide metabolism</keyword>
<dbReference type="PANTHER" id="PTHR11067:SF9">
    <property type="entry name" value="INOSINE TRIPHOSPHATE PYROPHOSPHATASE"/>
    <property type="match status" value="1"/>
</dbReference>
<comment type="subunit">
    <text evidence="2 10">Homodimer.</text>
</comment>
<comment type="function">
    <text evidence="10">Pyrophosphatase that catalyzes the hydrolysis of nucleoside triphosphates to their monophosphate derivatives, with a high preference for the non-canonical purine nucleotides XTP (xanthosine triphosphate), dITP (deoxyinosine triphosphate) and ITP. Seems to function as a house-cleaning enzyme that removes non-canonical purine nucleotides from the nucleotide pool, thus preventing their incorporation into DNA/RNA and avoiding chromosomal lesions.</text>
</comment>
<evidence type="ECO:0000256" key="5">
    <source>
        <dbReference type="ARBA" id="ARBA00022801"/>
    </source>
</evidence>
<comment type="cofactor">
    <cofactor evidence="10">
        <name>Mg(2+)</name>
        <dbReference type="ChEBI" id="CHEBI:18420"/>
    </cofactor>
    <text evidence="10">Binds 1 Mg(2+) ion per subunit.</text>
</comment>
<feature type="binding site" evidence="10">
    <location>
        <begin position="8"/>
        <end position="13"/>
    </location>
    <ligand>
        <name>substrate</name>
    </ligand>
</feature>
<dbReference type="RefSeq" id="WP_095606263.1">
    <property type="nucleotide sequence ID" value="NZ_NSKE01000005.1"/>
</dbReference>
<evidence type="ECO:0000256" key="9">
    <source>
        <dbReference type="ARBA" id="ARBA00052017"/>
    </source>
</evidence>
<evidence type="ECO:0000256" key="7">
    <source>
        <dbReference type="ARBA" id="ARBA00023080"/>
    </source>
</evidence>
<dbReference type="CDD" id="cd00515">
    <property type="entry name" value="HAM1"/>
    <property type="match status" value="1"/>
</dbReference>
<evidence type="ECO:0000256" key="6">
    <source>
        <dbReference type="ARBA" id="ARBA00022842"/>
    </source>
</evidence>
<feature type="binding site" evidence="10">
    <location>
        <begin position="152"/>
        <end position="155"/>
    </location>
    <ligand>
        <name>substrate</name>
    </ligand>
</feature>
<keyword evidence="6 10" id="KW-0460">Magnesium</keyword>
<dbReference type="FunFam" id="3.90.950.10:FF:000001">
    <property type="entry name" value="dITP/XTP pyrophosphatase"/>
    <property type="match status" value="1"/>
</dbReference>
<keyword evidence="3 10" id="KW-0479">Metal-binding</keyword>
<dbReference type="OrthoDB" id="9807456at2"/>
<feature type="binding site" evidence="10">
    <location>
        <position position="175"/>
    </location>
    <ligand>
        <name>substrate</name>
    </ligand>
</feature>
<comment type="similarity">
    <text evidence="1 10 11">Belongs to the HAM1 NTPase family.</text>
</comment>
<comment type="caution">
    <text evidence="12">The sequence shown here is derived from an EMBL/GenBank/DDBJ whole genome shotgun (WGS) entry which is preliminary data.</text>
</comment>
<evidence type="ECO:0000256" key="10">
    <source>
        <dbReference type="HAMAP-Rule" id="MF_01405"/>
    </source>
</evidence>
<dbReference type="GO" id="GO:0000166">
    <property type="term" value="F:nucleotide binding"/>
    <property type="evidence" value="ECO:0007669"/>
    <property type="project" value="UniProtKB-KW"/>
</dbReference>
<comment type="catalytic activity">
    <reaction evidence="9 10">
        <text>XTP + H2O = XMP + diphosphate + H(+)</text>
        <dbReference type="Rhea" id="RHEA:28610"/>
        <dbReference type="ChEBI" id="CHEBI:15377"/>
        <dbReference type="ChEBI" id="CHEBI:15378"/>
        <dbReference type="ChEBI" id="CHEBI:33019"/>
        <dbReference type="ChEBI" id="CHEBI:57464"/>
        <dbReference type="ChEBI" id="CHEBI:61314"/>
        <dbReference type="EC" id="3.6.1.66"/>
    </reaction>
</comment>
<proteinExistence type="inferred from homology"/>
<comment type="catalytic activity">
    <reaction evidence="10">
        <text>ITP + H2O = IMP + diphosphate + H(+)</text>
        <dbReference type="Rhea" id="RHEA:29399"/>
        <dbReference type="ChEBI" id="CHEBI:15377"/>
        <dbReference type="ChEBI" id="CHEBI:15378"/>
        <dbReference type="ChEBI" id="CHEBI:33019"/>
        <dbReference type="ChEBI" id="CHEBI:58053"/>
        <dbReference type="ChEBI" id="CHEBI:61402"/>
        <dbReference type="EC" id="3.6.1.66"/>
    </reaction>
</comment>
<name>A0A2A2GBE6_9BACT</name>
<dbReference type="GO" id="GO:0009146">
    <property type="term" value="P:purine nucleoside triphosphate catabolic process"/>
    <property type="evidence" value="ECO:0007669"/>
    <property type="project" value="UniProtKB-UniRule"/>
</dbReference>
<evidence type="ECO:0000256" key="8">
    <source>
        <dbReference type="ARBA" id="ARBA00051875"/>
    </source>
</evidence>
<dbReference type="AlphaFoldDB" id="A0A2A2GBE6"/>
<dbReference type="EC" id="3.6.1.66" evidence="10"/>
<dbReference type="InterPro" id="IPR029001">
    <property type="entry name" value="ITPase-like_fam"/>
</dbReference>
<feature type="binding site" evidence="10">
    <location>
        <begin position="180"/>
        <end position="181"/>
    </location>
    <ligand>
        <name>substrate</name>
    </ligand>
</feature>
<dbReference type="SUPFAM" id="SSF52972">
    <property type="entry name" value="ITPase-like"/>
    <property type="match status" value="1"/>
</dbReference>
<dbReference type="Proteomes" id="UP000218831">
    <property type="component" value="Unassembled WGS sequence"/>
</dbReference>
<dbReference type="InterPro" id="IPR020922">
    <property type="entry name" value="dITP/XTP_pyrophosphatase"/>
</dbReference>
<dbReference type="GO" id="GO:0036222">
    <property type="term" value="F:XTP diphosphatase activity"/>
    <property type="evidence" value="ECO:0007669"/>
    <property type="project" value="UniProtKB-UniRule"/>
</dbReference>
<organism evidence="12 13">
    <name type="scientific">Fodinibius salipaludis</name>
    <dbReference type="NCBI Taxonomy" id="2032627"/>
    <lineage>
        <taxon>Bacteria</taxon>
        <taxon>Pseudomonadati</taxon>
        <taxon>Balneolota</taxon>
        <taxon>Balneolia</taxon>
        <taxon>Balneolales</taxon>
        <taxon>Balneolaceae</taxon>
        <taxon>Fodinibius</taxon>
    </lineage>
</organism>